<name>A0A929FB24_LEPEC</name>
<sequence length="86" mass="10073">MTIREITIAKLQQLPSVLLQEVNDFIDFLSYKHQPWTKTKEPQASITETWAQWFTAVDHLPIKTTESAGDYQQHLLSKYRKQGLEL</sequence>
<reference evidence="2" key="1">
    <citation type="submission" date="2020-10" db="EMBL/GenBank/DDBJ databases">
        <authorList>
            <person name="Castelo-Branco R."/>
            <person name="Eusebio N."/>
            <person name="Adriana R."/>
            <person name="Vieira A."/>
            <person name="Brugerolle De Fraissinette N."/>
            <person name="Rezende De Castro R."/>
            <person name="Schneider M.P."/>
            <person name="Vasconcelos V."/>
            <person name="Leao P.N."/>
        </authorList>
    </citation>
    <scope>NUCLEOTIDE SEQUENCE</scope>
    <source>
        <strain evidence="2">LEGE 11479</strain>
    </source>
</reference>
<evidence type="ECO:0000313" key="3">
    <source>
        <dbReference type="Proteomes" id="UP000615026"/>
    </source>
</evidence>
<gene>
    <name evidence="2" type="ORF">IQ260_27460</name>
</gene>
<dbReference type="RefSeq" id="WP_193996255.1">
    <property type="nucleotide sequence ID" value="NZ_JADEXP010000422.1"/>
</dbReference>
<accession>A0A929FB24</accession>
<proteinExistence type="predicted"/>
<keyword evidence="3" id="KW-1185">Reference proteome</keyword>
<organism evidence="2 3">
    <name type="scientific">Leptolyngbya cf. ectocarpi LEGE 11479</name>
    <dbReference type="NCBI Taxonomy" id="1828722"/>
    <lineage>
        <taxon>Bacteria</taxon>
        <taxon>Bacillati</taxon>
        <taxon>Cyanobacteriota</taxon>
        <taxon>Cyanophyceae</taxon>
        <taxon>Leptolyngbyales</taxon>
        <taxon>Leptolyngbyaceae</taxon>
        <taxon>Leptolyngbya group</taxon>
        <taxon>Leptolyngbya</taxon>
    </lineage>
</organism>
<protein>
    <submittedName>
        <fullName evidence="2">DUF2281 domain-containing protein</fullName>
    </submittedName>
</protein>
<dbReference type="InterPro" id="IPR018739">
    <property type="entry name" value="DUF2281"/>
</dbReference>
<dbReference type="AlphaFoldDB" id="A0A929FB24"/>
<dbReference type="Proteomes" id="UP000615026">
    <property type="component" value="Unassembled WGS sequence"/>
</dbReference>
<comment type="caution">
    <text evidence="2">The sequence shown here is derived from an EMBL/GenBank/DDBJ whole genome shotgun (WGS) entry which is preliminary data.</text>
</comment>
<dbReference type="Pfam" id="PF10047">
    <property type="entry name" value="DUF2281"/>
    <property type="match status" value="1"/>
</dbReference>
<evidence type="ECO:0000259" key="1">
    <source>
        <dbReference type="Pfam" id="PF10047"/>
    </source>
</evidence>
<feature type="domain" description="DUF2281" evidence="1">
    <location>
        <begin position="9"/>
        <end position="42"/>
    </location>
</feature>
<dbReference type="EMBL" id="JADEXP010000422">
    <property type="protein sequence ID" value="MBE9070386.1"/>
    <property type="molecule type" value="Genomic_DNA"/>
</dbReference>
<evidence type="ECO:0000313" key="2">
    <source>
        <dbReference type="EMBL" id="MBE9070386.1"/>
    </source>
</evidence>